<accession>A0A820QBE9</accession>
<dbReference type="PANTHER" id="PTHR31497">
    <property type="entry name" value="AUTOCRINE PROLIFERATION REPRESSOR PROTEIN A"/>
    <property type="match status" value="1"/>
</dbReference>
<gene>
    <name evidence="1" type="ORF">OKA104_LOCUS52366</name>
</gene>
<name>A0A820QBE9_9BILA</name>
<proteinExistence type="predicted"/>
<dbReference type="PANTHER" id="PTHR31497:SF0">
    <property type="entry name" value="AUTOCRINE PROLIFERATION REPRESSOR PROTEIN A"/>
    <property type="match status" value="1"/>
</dbReference>
<feature type="non-terminal residue" evidence="1">
    <location>
        <position position="1"/>
    </location>
</feature>
<protein>
    <submittedName>
        <fullName evidence="1">Uncharacterized protein</fullName>
    </submittedName>
</protein>
<dbReference type="InterPro" id="IPR009199">
    <property type="entry name" value="PhoPQ-act_pathogen-rel_PqaA"/>
</dbReference>
<comment type="caution">
    <text evidence="1">The sequence shown here is derived from an EMBL/GenBank/DDBJ whole genome shotgun (WGS) entry which is preliminary data.</text>
</comment>
<sequence length="98" mass="11067">IGVDLQDIPNEPIRFVADPTNRSRGEDAIIAWTWKTFIENPDNPYVLLRMPMTKACVRAMDAVQQFAKELGVTVPQKFVIGGASKRGWASKLFQMFIL</sequence>
<organism evidence="1 2">
    <name type="scientific">Adineta steineri</name>
    <dbReference type="NCBI Taxonomy" id="433720"/>
    <lineage>
        <taxon>Eukaryota</taxon>
        <taxon>Metazoa</taxon>
        <taxon>Spiralia</taxon>
        <taxon>Gnathifera</taxon>
        <taxon>Rotifera</taxon>
        <taxon>Eurotatoria</taxon>
        <taxon>Bdelloidea</taxon>
        <taxon>Adinetida</taxon>
        <taxon>Adinetidae</taxon>
        <taxon>Adineta</taxon>
    </lineage>
</organism>
<evidence type="ECO:0000313" key="1">
    <source>
        <dbReference type="EMBL" id="CAF4418243.1"/>
    </source>
</evidence>
<reference evidence="1" key="1">
    <citation type="submission" date="2021-02" db="EMBL/GenBank/DDBJ databases">
        <authorList>
            <person name="Nowell W R."/>
        </authorList>
    </citation>
    <scope>NUCLEOTIDE SEQUENCE</scope>
</reference>
<dbReference type="Pfam" id="PF10142">
    <property type="entry name" value="PhoPQ_related"/>
    <property type="match status" value="1"/>
</dbReference>
<dbReference type="AlphaFoldDB" id="A0A820QBE9"/>
<evidence type="ECO:0000313" key="2">
    <source>
        <dbReference type="Proteomes" id="UP000663881"/>
    </source>
</evidence>
<dbReference type="Proteomes" id="UP000663881">
    <property type="component" value="Unassembled WGS sequence"/>
</dbReference>
<dbReference type="EMBL" id="CAJOAY010030272">
    <property type="protein sequence ID" value="CAF4418243.1"/>
    <property type="molecule type" value="Genomic_DNA"/>
</dbReference>